<dbReference type="InterPro" id="IPR011992">
    <property type="entry name" value="EF-hand-dom_pair"/>
</dbReference>
<accession>A0A3N2QTX0</accession>
<name>A0A3N2QTX0_9RHOB</name>
<sequence>MNSMTKIIAALAFVLPGAAMAQEGEPMTFDRFQEVYGEGRIDPTNNDRILFSILDTDNDGILSVAEQRSIEDANAPGGDGISDIEVDDDDT</sequence>
<keyword evidence="4" id="KW-1185">Reference proteome</keyword>
<dbReference type="EMBL" id="RDRB01000009">
    <property type="protein sequence ID" value="ROT98579.1"/>
    <property type="molecule type" value="Genomic_DNA"/>
</dbReference>
<evidence type="ECO:0000256" key="1">
    <source>
        <dbReference type="SAM" id="MobiDB-lite"/>
    </source>
</evidence>
<reference evidence="3 4" key="1">
    <citation type="submission" date="2018-10" db="EMBL/GenBank/DDBJ databases">
        <title>Histidinibacterium lentulum gen. nov., sp. nov., a marine bacterium from the culture broth of Picochlorum sp. 122.</title>
        <authorList>
            <person name="Wang G."/>
        </authorList>
    </citation>
    <scope>NUCLEOTIDE SEQUENCE [LARGE SCALE GENOMIC DNA]</scope>
    <source>
        <strain evidence="3 4">B17</strain>
    </source>
</reference>
<comment type="caution">
    <text evidence="3">The sequence shown here is derived from an EMBL/GenBank/DDBJ whole genome shotgun (WGS) entry which is preliminary data.</text>
</comment>
<feature type="signal peptide" evidence="2">
    <location>
        <begin position="1"/>
        <end position="21"/>
    </location>
</feature>
<protein>
    <recommendedName>
        <fullName evidence="5">EF-hand domain-containing protein</fullName>
    </recommendedName>
</protein>
<feature type="chain" id="PRO_5018310351" description="EF-hand domain-containing protein" evidence="2">
    <location>
        <begin position="22"/>
        <end position="91"/>
    </location>
</feature>
<evidence type="ECO:0000313" key="4">
    <source>
        <dbReference type="Proteomes" id="UP000268016"/>
    </source>
</evidence>
<feature type="region of interest" description="Disordered" evidence="1">
    <location>
        <begin position="68"/>
        <end position="91"/>
    </location>
</feature>
<dbReference type="AlphaFoldDB" id="A0A3N2QTX0"/>
<keyword evidence="2" id="KW-0732">Signal</keyword>
<dbReference type="SUPFAM" id="SSF47473">
    <property type="entry name" value="EF-hand"/>
    <property type="match status" value="1"/>
</dbReference>
<evidence type="ECO:0000256" key="2">
    <source>
        <dbReference type="SAM" id="SignalP"/>
    </source>
</evidence>
<dbReference type="RefSeq" id="WP_123643448.1">
    <property type="nucleotide sequence ID" value="NZ_ML119089.1"/>
</dbReference>
<dbReference type="Proteomes" id="UP000268016">
    <property type="component" value="Unassembled WGS sequence"/>
</dbReference>
<organism evidence="3 4">
    <name type="scientific">Histidinibacterium lentulum</name>
    <dbReference type="NCBI Taxonomy" id="2480588"/>
    <lineage>
        <taxon>Bacteria</taxon>
        <taxon>Pseudomonadati</taxon>
        <taxon>Pseudomonadota</taxon>
        <taxon>Alphaproteobacteria</taxon>
        <taxon>Rhodobacterales</taxon>
        <taxon>Paracoccaceae</taxon>
        <taxon>Histidinibacterium</taxon>
    </lineage>
</organism>
<feature type="compositionally biased region" description="Acidic residues" evidence="1">
    <location>
        <begin position="82"/>
        <end position="91"/>
    </location>
</feature>
<proteinExistence type="predicted"/>
<evidence type="ECO:0008006" key="5">
    <source>
        <dbReference type="Google" id="ProtNLM"/>
    </source>
</evidence>
<gene>
    <name evidence="3" type="ORF">EAT49_16710</name>
</gene>
<evidence type="ECO:0000313" key="3">
    <source>
        <dbReference type="EMBL" id="ROT98579.1"/>
    </source>
</evidence>
<dbReference type="OrthoDB" id="5470953at2"/>